<protein>
    <submittedName>
        <fullName evidence="2">Uncharacterized protein</fullName>
    </submittedName>
</protein>
<dbReference type="Proteomes" id="UP000460718">
    <property type="component" value="Unassembled WGS sequence"/>
</dbReference>
<reference evidence="2 3" key="1">
    <citation type="submission" date="2018-09" db="EMBL/GenBank/DDBJ databases">
        <title>Genomic investigation of the strawberry pathogen Phytophthora fragariae indicates pathogenicity is determined by transcriptional variation in three key races.</title>
        <authorList>
            <person name="Adams T.M."/>
            <person name="Armitage A.D."/>
            <person name="Sobczyk M.K."/>
            <person name="Bates H.J."/>
            <person name="Dunwell J.M."/>
            <person name="Nellist C.F."/>
            <person name="Harrison R.J."/>
        </authorList>
    </citation>
    <scope>NUCLEOTIDE SEQUENCE [LARGE SCALE GENOMIC DNA]</scope>
    <source>
        <strain evidence="2 3">SCRP245</strain>
    </source>
</reference>
<gene>
    <name evidence="2" type="ORF">PF011_g5380</name>
</gene>
<evidence type="ECO:0000313" key="3">
    <source>
        <dbReference type="Proteomes" id="UP000460718"/>
    </source>
</evidence>
<organism evidence="2 3">
    <name type="scientific">Phytophthora fragariae</name>
    <dbReference type="NCBI Taxonomy" id="53985"/>
    <lineage>
        <taxon>Eukaryota</taxon>
        <taxon>Sar</taxon>
        <taxon>Stramenopiles</taxon>
        <taxon>Oomycota</taxon>
        <taxon>Peronosporomycetes</taxon>
        <taxon>Peronosporales</taxon>
        <taxon>Peronosporaceae</taxon>
        <taxon>Phytophthora</taxon>
    </lineage>
</organism>
<sequence>MSSTESIHLAINAKQATKLGDPQPATDSVDLKSTHTTRAAHGRIGSEDGKVAPEMADLTQLIKGTLGVLAGEPVAQMPGLSRTHSDGQRSVVKVTSSVQHPETARLVPPRPMLLLSFEFAHQPRVSWSRDQEKFLLQDLLSLPVGV</sequence>
<feature type="region of interest" description="Disordered" evidence="1">
    <location>
        <begin position="14"/>
        <end position="49"/>
    </location>
</feature>
<dbReference type="AlphaFoldDB" id="A0A6A3LX62"/>
<evidence type="ECO:0000313" key="2">
    <source>
        <dbReference type="EMBL" id="KAE9020513.1"/>
    </source>
</evidence>
<name>A0A6A3LX62_9STRA</name>
<proteinExistence type="predicted"/>
<accession>A0A6A3LX62</accession>
<comment type="caution">
    <text evidence="2">The sequence shown here is derived from an EMBL/GenBank/DDBJ whole genome shotgun (WGS) entry which is preliminary data.</text>
</comment>
<evidence type="ECO:0000256" key="1">
    <source>
        <dbReference type="SAM" id="MobiDB-lite"/>
    </source>
</evidence>
<dbReference type="EMBL" id="QXFW01000209">
    <property type="protein sequence ID" value="KAE9020513.1"/>
    <property type="molecule type" value="Genomic_DNA"/>
</dbReference>